<keyword evidence="2" id="KW-0012">Acyltransferase</keyword>
<dbReference type="Proteomes" id="UP000630097">
    <property type="component" value="Unassembled WGS sequence"/>
</dbReference>
<evidence type="ECO:0000313" key="5">
    <source>
        <dbReference type="Proteomes" id="UP000630097"/>
    </source>
</evidence>
<dbReference type="CDD" id="cd04301">
    <property type="entry name" value="NAT_SF"/>
    <property type="match status" value="1"/>
</dbReference>
<proteinExistence type="predicted"/>
<dbReference type="GO" id="GO:0016747">
    <property type="term" value="F:acyltransferase activity, transferring groups other than amino-acyl groups"/>
    <property type="evidence" value="ECO:0007669"/>
    <property type="project" value="InterPro"/>
</dbReference>
<evidence type="ECO:0000259" key="3">
    <source>
        <dbReference type="PROSITE" id="PS51186"/>
    </source>
</evidence>
<dbReference type="PANTHER" id="PTHR43877">
    <property type="entry name" value="AMINOALKYLPHOSPHONATE N-ACETYLTRANSFERASE-RELATED-RELATED"/>
    <property type="match status" value="1"/>
</dbReference>
<dbReference type="AlphaFoldDB" id="A0A8J3M0U1"/>
<name>A0A8J3M0U1_9ACTN</name>
<accession>A0A8J3M0U1</accession>
<sequence>MFPRAAARPDPFRNPESFVSFRVPAIDFHTLGDLQMRSAVREDLDVILGLRAHLSEWLKDKGLDQWQEAWPDEGEQARRIGEAIEAGATWMVCDAGEPVGTMTLHTEDRGSLWSDVDDGHDRALYVSRMMVHRSHSGRDLGAELLNWAERRASDMGLVWIRLDAWTTNDKLHAYYQQRRFEHAGWAPTRPDLEGYPSAMLFQRRVAVATD</sequence>
<keyword evidence="1" id="KW-0808">Transferase</keyword>
<dbReference type="EMBL" id="BONV01000013">
    <property type="protein sequence ID" value="GIG80300.1"/>
    <property type="molecule type" value="Genomic_DNA"/>
</dbReference>
<dbReference type="SUPFAM" id="SSF55729">
    <property type="entry name" value="Acyl-CoA N-acyltransferases (Nat)"/>
    <property type="match status" value="1"/>
</dbReference>
<dbReference type="InterPro" id="IPR016181">
    <property type="entry name" value="Acyl_CoA_acyltransferase"/>
</dbReference>
<comment type="caution">
    <text evidence="4">The sequence shown here is derived from an EMBL/GenBank/DDBJ whole genome shotgun (WGS) entry which is preliminary data.</text>
</comment>
<evidence type="ECO:0000256" key="2">
    <source>
        <dbReference type="ARBA" id="ARBA00023315"/>
    </source>
</evidence>
<dbReference type="Pfam" id="PF00583">
    <property type="entry name" value="Acetyltransf_1"/>
    <property type="match status" value="1"/>
</dbReference>
<evidence type="ECO:0000256" key="1">
    <source>
        <dbReference type="ARBA" id="ARBA00022679"/>
    </source>
</evidence>
<feature type="domain" description="N-acetyltransferase" evidence="3">
    <location>
        <begin position="34"/>
        <end position="206"/>
    </location>
</feature>
<organism evidence="4 5">
    <name type="scientific">Planotetraspora kaengkrachanensis</name>
    <dbReference type="NCBI Taxonomy" id="575193"/>
    <lineage>
        <taxon>Bacteria</taxon>
        <taxon>Bacillati</taxon>
        <taxon>Actinomycetota</taxon>
        <taxon>Actinomycetes</taxon>
        <taxon>Streptosporangiales</taxon>
        <taxon>Streptosporangiaceae</taxon>
        <taxon>Planotetraspora</taxon>
    </lineage>
</organism>
<evidence type="ECO:0000313" key="4">
    <source>
        <dbReference type="EMBL" id="GIG80300.1"/>
    </source>
</evidence>
<dbReference type="InterPro" id="IPR000182">
    <property type="entry name" value="GNAT_dom"/>
</dbReference>
<reference evidence="4 5" key="1">
    <citation type="submission" date="2021-01" db="EMBL/GenBank/DDBJ databases">
        <title>Whole genome shotgun sequence of Planotetraspora kaengkrachanensis NBRC 104272.</title>
        <authorList>
            <person name="Komaki H."/>
            <person name="Tamura T."/>
        </authorList>
    </citation>
    <scope>NUCLEOTIDE SEQUENCE [LARGE SCALE GENOMIC DNA]</scope>
    <source>
        <strain evidence="4 5">NBRC 104272</strain>
    </source>
</reference>
<dbReference type="Gene3D" id="3.40.630.30">
    <property type="match status" value="1"/>
</dbReference>
<gene>
    <name evidence="4" type="ORF">Pka01_34270</name>
</gene>
<keyword evidence="5" id="KW-1185">Reference proteome</keyword>
<dbReference type="PROSITE" id="PS51186">
    <property type="entry name" value="GNAT"/>
    <property type="match status" value="1"/>
</dbReference>
<protein>
    <recommendedName>
        <fullName evidence="3">N-acetyltransferase domain-containing protein</fullName>
    </recommendedName>
</protein>
<dbReference type="InterPro" id="IPR050832">
    <property type="entry name" value="Bact_Acetyltransf"/>
</dbReference>